<organism evidence="1 2">
    <name type="scientific">Ancylobacter tetraedralis</name>
    <dbReference type="NCBI Taxonomy" id="217068"/>
    <lineage>
        <taxon>Bacteria</taxon>
        <taxon>Pseudomonadati</taxon>
        <taxon>Pseudomonadota</taxon>
        <taxon>Alphaproteobacteria</taxon>
        <taxon>Hyphomicrobiales</taxon>
        <taxon>Xanthobacteraceae</taxon>
        <taxon>Ancylobacter</taxon>
    </lineage>
</organism>
<gene>
    <name evidence="1" type="ORF">FHS55_003936</name>
</gene>
<dbReference type="SUPFAM" id="SSF55874">
    <property type="entry name" value="ATPase domain of HSP90 chaperone/DNA topoisomerase II/histidine kinase"/>
    <property type="match status" value="1"/>
</dbReference>
<name>A0A839ZEQ9_9HYPH</name>
<dbReference type="AlphaFoldDB" id="A0A839ZEQ9"/>
<evidence type="ECO:0000313" key="2">
    <source>
        <dbReference type="Proteomes" id="UP000533469"/>
    </source>
</evidence>
<dbReference type="Proteomes" id="UP000533469">
    <property type="component" value="Unassembled WGS sequence"/>
</dbReference>
<accession>A0A839ZEQ9</accession>
<evidence type="ECO:0000313" key="1">
    <source>
        <dbReference type="EMBL" id="MBB3773303.1"/>
    </source>
</evidence>
<protein>
    <recommendedName>
        <fullName evidence="3">DNA mismatch repair protein</fullName>
    </recommendedName>
</protein>
<dbReference type="GO" id="GO:0003676">
    <property type="term" value="F:nucleic acid binding"/>
    <property type="evidence" value="ECO:0007669"/>
    <property type="project" value="InterPro"/>
</dbReference>
<dbReference type="EMBL" id="JACICD010000009">
    <property type="protein sequence ID" value="MBB3773303.1"/>
    <property type="molecule type" value="Genomic_DNA"/>
</dbReference>
<dbReference type="InterPro" id="IPR011856">
    <property type="entry name" value="tRNA_endonuc-like_dom_sf"/>
</dbReference>
<dbReference type="InterPro" id="IPR036890">
    <property type="entry name" value="HATPase_C_sf"/>
</dbReference>
<dbReference type="Gene3D" id="3.40.1350.10">
    <property type="match status" value="1"/>
</dbReference>
<sequence length="657" mass="73980">MSTTIDVSPRNDFWHRLCRTRPLRAVSEIVWNALDADAENVGVEFHRNALGGLSEIVIKDDGTGIPRARDEEHRFAALGGSWKAKVQRTPEKRLMHGKLGEGRFRAFALGGIVTWQTTFKDGQNYLSYEILGSVSAPGKFTLSDITPSALAATGTIVTISNPEANDGTLETDDFRAHISRIFAPYLLNYRAIKLTIGGKAIDTKEIVARREEFPLPPLRLRNGHEIAASLEIVEWRSISGRALYLCDENGFALSERAPEVRAPGFDFGAYLKSAYFSQLDEGALVDIDLADGVGQLLSSARDQLARYFKQREREKAKALIEVWKKEGVYPFAEKPESQASDKARQVFDICAVTVHDYVDGFEHQNKATKSLSFRLLKEAIESGSPELSRILSEVLMLPSAKQKEFSELLDRAKLTNIIDAVKDIELRLVTAKGLRELVCSAYIRDSVKEREHIHRIVADNPWLFGEQYAMGRSEVGLTNLLREHLKLMKRDTRVTEPVLKSGGKSGRVDIMLAKLVKMSGRSDDNHLVIELKRANKVLSHKEFSQLFEYANAVGQDTRFDKTSVSWDFWLVGVQLDHALSELCNAQDRPPGCAHISKSGRIKVWVKTWGELLHDCLGRHEYIRSKLELEVTEEESVAHLQKMYMEVVTPQSEEKKNF</sequence>
<dbReference type="RefSeq" id="WP_183191446.1">
    <property type="nucleotide sequence ID" value="NZ_JACICD010000009.1"/>
</dbReference>
<dbReference type="Pfam" id="PF13589">
    <property type="entry name" value="HATPase_c_3"/>
    <property type="match status" value="1"/>
</dbReference>
<dbReference type="Gene3D" id="3.30.565.10">
    <property type="entry name" value="Histidine kinase-like ATPase, C-terminal domain"/>
    <property type="match status" value="1"/>
</dbReference>
<proteinExistence type="predicted"/>
<evidence type="ECO:0008006" key="3">
    <source>
        <dbReference type="Google" id="ProtNLM"/>
    </source>
</evidence>
<keyword evidence="2" id="KW-1185">Reference proteome</keyword>
<comment type="caution">
    <text evidence="1">The sequence shown here is derived from an EMBL/GenBank/DDBJ whole genome shotgun (WGS) entry which is preliminary data.</text>
</comment>
<reference evidence="1 2" key="1">
    <citation type="submission" date="2020-08" db="EMBL/GenBank/DDBJ databases">
        <title>Genomic Encyclopedia of Type Strains, Phase IV (KMG-IV): sequencing the most valuable type-strain genomes for metagenomic binning, comparative biology and taxonomic classification.</title>
        <authorList>
            <person name="Goeker M."/>
        </authorList>
    </citation>
    <scope>NUCLEOTIDE SEQUENCE [LARGE SCALE GENOMIC DNA]</scope>
    <source>
        <strain evidence="1 2">DSM 5895</strain>
    </source>
</reference>